<feature type="domain" description="Fibronectin type-III" evidence="3">
    <location>
        <begin position="620"/>
        <end position="722"/>
    </location>
</feature>
<dbReference type="InterPro" id="IPR003961">
    <property type="entry name" value="FN3_dom"/>
</dbReference>
<keyword evidence="5" id="KW-1185">Reference proteome</keyword>
<dbReference type="EMBL" id="JANEYG010000003">
    <property type="protein sequence ID" value="KAJ8923877.1"/>
    <property type="molecule type" value="Genomic_DNA"/>
</dbReference>
<dbReference type="SMART" id="SM00060">
    <property type="entry name" value="FN3"/>
    <property type="match status" value="4"/>
</dbReference>
<comment type="caution">
    <text evidence="4">The sequence shown here is derived from an EMBL/GenBank/DDBJ whole genome shotgun (WGS) entry which is preliminary data.</text>
</comment>
<evidence type="ECO:0000256" key="2">
    <source>
        <dbReference type="SAM" id="SignalP"/>
    </source>
</evidence>
<dbReference type="AlphaFoldDB" id="A0AAV8WC23"/>
<feature type="signal peptide" evidence="2">
    <location>
        <begin position="1"/>
        <end position="24"/>
    </location>
</feature>
<keyword evidence="1" id="KW-0677">Repeat</keyword>
<dbReference type="InterPro" id="IPR036116">
    <property type="entry name" value="FN3_sf"/>
</dbReference>
<keyword evidence="2" id="KW-0732">Signal</keyword>
<dbReference type="PROSITE" id="PS50853">
    <property type="entry name" value="FN3"/>
    <property type="match status" value="3"/>
</dbReference>
<feature type="chain" id="PRO_5043563861" description="Fibronectin type-III domain-containing protein" evidence="2">
    <location>
        <begin position="25"/>
        <end position="1021"/>
    </location>
</feature>
<accession>A0AAV8WC23</accession>
<dbReference type="Gene3D" id="2.60.40.10">
    <property type="entry name" value="Immunoglobulins"/>
    <property type="match status" value="4"/>
</dbReference>
<organism evidence="4 5">
    <name type="scientific">Exocentrus adspersus</name>
    <dbReference type="NCBI Taxonomy" id="1586481"/>
    <lineage>
        <taxon>Eukaryota</taxon>
        <taxon>Metazoa</taxon>
        <taxon>Ecdysozoa</taxon>
        <taxon>Arthropoda</taxon>
        <taxon>Hexapoda</taxon>
        <taxon>Insecta</taxon>
        <taxon>Pterygota</taxon>
        <taxon>Neoptera</taxon>
        <taxon>Endopterygota</taxon>
        <taxon>Coleoptera</taxon>
        <taxon>Polyphaga</taxon>
        <taxon>Cucujiformia</taxon>
        <taxon>Chrysomeloidea</taxon>
        <taxon>Cerambycidae</taxon>
        <taxon>Lamiinae</taxon>
        <taxon>Acanthocinini</taxon>
        <taxon>Exocentrus</taxon>
    </lineage>
</organism>
<dbReference type="PANTHER" id="PTHR46708">
    <property type="entry name" value="TENASCIN"/>
    <property type="match status" value="1"/>
</dbReference>
<gene>
    <name evidence="4" type="ORF">NQ315_006653</name>
</gene>
<evidence type="ECO:0000313" key="4">
    <source>
        <dbReference type="EMBL" id="KAJ8923877.1"/>
    </source>
</evidence>
<dbReference type="SUPFAM" id="SSF49265">
    <property type="entry name" value="Fibronectin type III"/>
    <property type="match status" value="3"/>
</dbReference>
<dbReference type="InterPro" id="IPR013783">
    <property type="entry name" value="Ig-like_fold"/>
</dbReference>
<dbReference type="InterPro" id="IPR050991">
    <property type="entry name" value="ECM_Regulatory_Proteins"/>
</dbReference>
<evidence type="ECO:0000256" key="1">
    <source>
        <dbReference type="ARBA" id="ARBA00022737"/>
    </source>
</evidence>
<feature type="domain" description="Fibronectin type-III" evidence="3">
    <location>
        <begin position="416"/>
        <end position="519"/>
    </location>
</feature>
<name>A0AAV8WC23_9CUCU</name>
<evidence type="ECO:0000313" key="5">
    <source>
        <dbReference type="Proteomes" id="UP001159042"/>
    </source>
</evidence>
<feature type="domain" description="Fibronectin type-III" evidence="3">
    <location>
        <begin position="520"/>
        <end position="616"/>
    </location>
</feature>
<sequence>MPFGRNNMLIISILFLILCPPNEGINLTYIIKKDRDKLQPSCIAEEFERYEAIGWVYPIPTNEAGIPKITTKFIPTINSEYNCNFSKNDICSKRWTLRDWMVDDSSMKTKEFISDYRWEDIPTVLISNSSKEFKERIEVDKVFKSGISVRANGTVELLVCSGWNPYNHPCYHFNIDNGEIYLNKYPVLPQNISNVKSTFVEQYKAFSNILTHDEWRNFIISFDETMTIKLFDVNLNRTVIKHAGDENFTAMYLMVRSNNASLWKFHENEFLYTNTTQVSRLGPQLMLFSKDLCISLLISKCEFCDMVFFYQDSTGRKVLKDIGVIESSKWMEIKLKEENIQMDKINIFVETKFRDPSALNQTGYWAIDNVRVCNENEVKVSYLRLNDLTMEEEDFISCQLIKKPNWRPKKHEYQNVKDFPEVTAVSNSTSIKLSWAQENTRNEINYFVQYQANDICTLEPHNLKRLRSSGFLTTKYNEVVIENLMPFTLYNFTISSVLHEADKSIYFNTLETVEPTFEELPHKIQLRATDSAVYVSWQNVPCTSVYGRLIYTLIVNNTRLNFTKKLSLETNTSHKVDGLQPYTHYSLLITTSRNAGNIYKGVHSHTIVLNFTTLAGVAPPVENLELYSMDQNSASLRYDLPRKSNGIPTEMQVKRCNALSFSKCKSYISKIRHCPLWPNKLCVYVDNLMPFNLYSFKISVRNLNTEDFGKEASASGYTLDRVPGVPTNVTYKTVDCHTSTDYCHLNITWLHPYYENGTITSFNLILNSSNVKEDGEDDKYIHEVYKVENKTYMPKYSYQIKYVPYSTHYKLYIQSANTMYKSSFTQLTVKTDNIGDHINQTVKLLEKQSDRILFKIPHLDHRLDFYVLTIVVQDFETKMEIKPDIMENHIIAENICHKFGNTWVSQVLKVENNNTETVTIGGSKNGNIKPNTKYCITFIITNRYKGSEHNVVYYEKLETPEAPLQKNQRLTVVIIIYMYLKKRKIISTPEENNENEYESLPFDDCTNNCVSNDNYDHLVHK</sequence>
<dbReference type="PANTHER" id="PTHR46708:SF2">
    <property type="entry name" value="FIBRONECTIN TYPE-III DOMAIN-CONTAINING PROTEIN"/>
    <property type="match status" value="1"/>
</dbReference>
<dbReference type="CDD" id="cd00063">
    <property type="entry name" value="FN3"/>
    <property type="match status" value="1"/>
</dbReference>
<reference evidence="4 5" key="1">
    <citation type="journal article" date="2023" name="Insect Mol. Biol.">
        <title>Genome sequencing provides insights into the evolution of gene families encoding plant cell wall-degrading enzymes in longhorned beetles.</title>
        <authorList>
            <person name="Shin N.R."/>
            <person name="Okamura Y."/>
            <person name="Kirsch R."/>
            <person name="Pauchet Y."/>
        </authorList>
    </citation>
    <scope>NUCLEOTIDE SEQUENCE [LARGE SCALE GENOMIC DNA]</scope>
    <source>
        <strain evidence="4">EAD_L_NR</strain>
    </source>
</reference>
<evidence type="ECO:0000259" key="3">
    <source>
        <dbReference type="PROSITE" id="PS50853"/>
    </source>
</evidence>
<protein>
    <recommendedName>
        <fullName evidence="3">Fibronectin type-III domain-containing protein</fullName>
    </recommendedName>
</protein>
<dbReference type="Proteomes" id="UP001159042">
    <property type="component" value="Unassembled WGS sequence"/>
</dbReference>
<proteinExistence type="predicted"/>